<name>A0AAV7FGT0_ARIFI</name>
<dbReference type="Proteomes" id="UP000825729">
    <property type="component" value="Unassembled WGS sequence"/>
</dbReference>
<dbReference type="EMBL" id="JAINDJ010000002">
    <property type="protein sequence ID" value="KAG9459371.1"/>
    <property type="molecule type" value="Genomic_DNA"/>
</dbReference>
<accession>A0AAV7FGT0</accession>
<dbReference type="AlphaFoldDB" id="A0AAV7FGT0"/>
<evidence type="ECO:0000313" key="1">
    <source>
        <dbReference type="EMBL" id="KAG9459371.1"/>
    </source>
</evidence>
<sequence>MPGMFSVLLQGAGQSKAGRSYTMKAGGFDLVSLLRPAGYIGCYTGNILWKKHQKKCLKWFRTCASPRVLAVAEAQSRNLGDGAKLGVGAGWFSNPTRHVKPETQPDPTQKVLVSQGFSKSLPVEALHFTVFTKTISALAGI</sequence>
<evidence type="ECO:0000313" key="2">
    <source>
        <dbReference type="Proteomes" id="UP000825729"/>
    </source>
</evidence>
<keyword evidence="2" id="KW-1185">Reference proteome</keyword>
<gene>
    <name evidence="1" type="ORF">H6P81_003879</name>
</gene>
<organism evidence="1 2">
    <name type="scientific">Aristolochia fimbriata</name>
    <name type="common">White veined hardy Dutchman's pipe vine</name>
    <dbReference type="NCBI Taxonomy" id="158543"/>
    <lineage>
        <taxon>Eukaryota</taxon>
        <taxon>Viridiplantae</taxon>
        <taxon>Streptophyta</taxon>
        <taxon>Embryophyta</taxon>
        <taxon>Tracheophyta</taxon>
        <taxon>Spermatophyta</taxon>
        <taxon>Magnoliopsida</taxon>
        <taxon>Magnoliidae</taxon>
        <taxon>Piperales</taxon>
        <taxon>Aristolochiaceae</taxon>
        <taxon>Aristolochia</taxon>
    </lineage>
</organism>
<proteinExistence type="predicted"/>
<reference evidence="1 2" key="1">
    <citation type="submission" date="2021-07" db="EMBL/GenBank/DDBJ databases">
        <title>The Aristolochia fimbriata genome: insights into angiosperm evolution, floral development and chemical biosynthesis.</title>
        <authorList>
            <person name="Jiao Y."/>
        </authorList>
    </citation>
    <scope>NUCLEOTIDE SEQUENCE [LARGE SCALE GENOMIC DNA]</scope>
    <source>
        <strain evidence="1">IBCAS-2021</strain>
        <tissue evidence="1">Leaf</tissue>
    </source>
</reference>
<comment type="caution">
    <text evidence="1">The sequence shown here is derived from an EMBL/GenBank/DDBJ whole genome shotgun (WGS) entry which is preliminary data.</text>
</comment>
<protein>
    <submittedName>
        <fullName evidence="1">Uncharacterized protein</fullName>
    </submittedName>
</protein>